<evidence type="ECO:0000259" key="2">
    <source>
        <dbReference type="PROSITE" id="PS50110"/>
    </source>
</evidence>
<dbReference type="PANTHER" id="PTHR45526">
    <property type="entry name" value="TRANSCRIPTIONAL REGULATORY PROTEIN DPIA"/>
    <property type="match status" value="1"/>
</dbReference>
<dbReference type="GO" id="GO:0003677">
    <property type="term" value="F:DNA binding"/>
    <property type="evidence" value="ECO:0007669"/>
    <property type="project" value="InterPro"/>
</dbReference>
<dbReference type="RefSeq" id="WP_106132439.1">
    <property type="nucleotide sequence ID" value="NZ_PVTR01000002.1"/>
</dbReference>
<feature type="modified residue" description="4-aspartylphosphate" evidence="1">
    <location>
        <position position="56"/>
    </location>
</feature>
<dbReference type="InterPro" id="IPR051271">
    <property type="entry name" value="2C-system_Tx_regulators"/>
</dbReference>
<dbReference type="AlphaFoldDB" id="A0A2T0WSS3"/>
<sequence length="237" mass="27726">MFTTLIIDDEPHAQDTLELMLTRYYTGKFKVLQKCSSVDEAMHIIQEEEPDLIFLDIQMPRQTGFDFLDLFENRHFDVIFTTAHKDYAIEAFSHGAFGYMLKPIDVTEFQKNVVRYIKHKEEEDNLIAQSRKMDISAFSTHGGLEFVHHDNIIYCTADKNYTRVVTDQSKNPIFVSKSLSYIGKRMSKNRFVRIHQSFLVNITKIKRFDRNSGLLLMINGDEVPVSTRKKRQIQKFA</sequence>
<evidence type="ECO:0000256" key="1">
    <source>
        <dbReference type="PROSITE-ProRule" id="PRU00169"/>
    </source>
</evidence>
<comment type="caution">
    <text evidence="4">The sequence shown here is derived from an EMBL/GenBank/DDBJ whole genome shotgun (WGS) entry which is preliminary data.</text>
</comment>
<dbReference type="PANTHER" id="PTHR45526:SF1">
    <property type="entry name" value="TRANSCRIPTIONAL REGULATORY PROTEIN DCUR-RELATED"/>
    <property type="match status" value="1"/>
</dbReference>
<dbReference type="SMART" id="SM00448">
    <property type="entry name" value="REC"/>
    <property type="match status" value="1"/>
</dbReference>
<dbReference type="SUPFAM" id="SSF52172">
    <property type="entry name" value="CheY-like"/>
    <property type="match status" value="1"/>
</dbReference>
<reference evidence="4 5" key="1">
    <citation type="submission" date="2018-03" db="EMBL/GenBank/DDBJ databases">
        <title>Genomic Encyclopedia of Archaeal and Bacterial Type Strains, Phase II (KMG-II): from individual species to whole genera.</title>
        <authorList>
            <person name="Goeker M."/>
        </authorList>
    </citation>
    <scope>NUCLEOTIDE SEQUENCE [LARGE SCALE GENOMIC DNA]</scope>
    <source>
        <strain evidence="4 5">DSM 27929</strain>
    </source>
</reference>
<gene>
    <name evidence="4" type="ORF">CLW00_102229</name>
</gene>
<dbReference type="InterPro" id="IPR007492">
    <property type="entry name" value="LytTR_DNA-bd_dom"/>
</dbReference>
<proteinExistence type="predicted"/>
<dbReference type="SMART" id="SM00850">
    <property type="entry name" value="LytTR"/>
    <property type="match status" value="1"/>
</dbReference>
<dbReference type="InterPro" id="IPR001789">
    <property type="entry name" value="Sig_transdc_resp-reg_receiver"/>
</dbReference>
<evidence type="ECO:0000259" key="3">
    <source>
        <dbReference type="PROSITE" id="PS50930"/>
    </source>
</evidence>
<dbReference type="PROSITE" id="PS50930">
    <property type="entry name" value="HTH_LYTTR"/>
    <property type="match status" value="1"/>
</dbReference>
<keyword evidence="1" id="KW-0597">Phosphoprotein</keyword>
<accession>A0A2T0WSS3</accession>
<organism evidence="4 5">
    <name type="scientific">Mongoliibacter ruber</name>
    <dbReference type="NCBI Taxonomy" id="1750599"/>
    <lineage>
        <taxon>Bacteria</taxon>
        <taxon>Pseudomonadati</taxon>
        <taxon>Bacteroidota</taxon>
        <taxon>Cytophagia</taxon>
        <taxon>Cytophagales</taxon>
        <taxon>Cyclobacteriaceae</taxon>
        <taxon>Mongoliibacter</taxon>
    </lineage>
</organism>
<feature type="domain" description="Response regulatory" evidence="2">
    <location>
        <begin position="3"/>
        <end position="117"/>
    </location>
</feature>
<protein>
    <submittedName>
        <fullName evidence="4">Two-component system LytT family response regulator</fullName>
    </submittedName>
</protein>
<dbReference type="Proteomes" id="UP000238157">
    <property type="component" value="Unassembled WGS sequence"/>
</dbReference>
<evidence type="ECO:0000313" key="5">
    <source>
        <dbReference type="Proteomes" id="UP000238157"/>
    </source>
</evidence>
<name>A0A2T0WSS3_9BACT</name>
<feature type="domain" description="HTH LytTR-type" evidence="3">
    <location>
        <begin position="137"/>
        <end position="237"/>
    </location>
</feature>
<dbReference type="Pfam" id="PF04397">
    <property type="entry name" value="LytTR"/>
    <property type="match status" value="1"/>
</dbReference>
<keyword evidence="5" id="KW-1185">Reference proteome</keyword>
<dbReference type="PROSITE" id="PS50110">
    <property type="entry name" value="RESPONSE_REGULATORY"/>
    <property type="match status" value="1"/>
</dbReference>
<dbReference type="Pfam" id="PF00072">
    <property type="entry name" value="Response_reg"/>
    <property type="match status" value="1"/>
</dbReference>
<dbReference type="Gene3D" id="3.40.50.2300">
    <property type="match status" value="1"/>
</dbReference>
<dbReference type="InterPro" id="IPR011006">
    <property type="entry name" value="CheY-like_superfamily"/>
</dbReference>
<dbReference type="EMBL" id="PVTR01000002">
    <property type="protein sequence ID" value="PRY89753.1"/>
    <property type="molecule type" value="Genomic_DNA"/>
</dbReference>
<dbReference type="OrthoDB" id="1646880at2"/>
<evidence type="ECO:0000313" key="4">
    <source>
        <dbReference type="EMBL" id="PRY89753.1"/>
    </source>
</evidence>
<dbReference type="Gene3D" id="2.40.50.1020">
    <property type="entry name" value="LytTr DNA-binding domain"/>
    <property type="match status" value="1"/>
</dbReference>
<dbReference type="GO" id="GO:0000156">
    <property type="term" value="F:phosphorelay response regulator activity"/>
    <property type="evidence" value="ECO:0007669"/>
    <property type="project" value="TreeGrafter"/>
</dbReference>